<dbReference type="PANTHER" id="PTHR12169">
    <property type="entry name" value="ATPASE N2B"/>
    <property type="match status" value="1"/>
</dbReference>
<dbReference type="InterPro" id="IPR005654">
    <property type="entry name" value="ATPase_AFG1-like"/>
</dbReference>
<dbReference type="SUPFAM" id="SSF52540">
    <property type="entry name" value="P-loop containing nucleoside triphosphate hydrolases"/>
    <property type="match status" value="1"/>
</dbReference>
<dbReference type="GO" id="GO:0005739">
    <property type="term" value="C:mitochondrion"/>
    <property type="evidence" value="ECO:0007669"/>
    <property type="project" value="TreeGrafter"/>
</dbReference>
<evidence type="ECO:0000313" key="5">
    <source>
        <dbReference type="Proteomes" id="UP000748531"/>
    </source>
</evidence>
<sequence length="451" mass="51685">MTVCLIRRVVGSSNLVTWNSVRFISPQRALSILARGNARPSDVYKQMIEQQTIKPDAVQLRIVQYFDSLSAQMDIYERNARFPFYLLKQQVPRGIYLHGSVGCGKTMLMDIFYATCNYKLKWRTHFHAFMRTIHERLHVARQVAPRNRPADPIPSVARDVSNEFKLLCLDEFQVTDIADAMILKRLFENLFKYGAVVVATSNREPDELYKHGLQRVNFLPFIDLLKKQCLVLNLDSPIDYRHELMSTTDESEFNVYYVYEQTPDADSKLDKWFIKLAADDGHLGPPVRTTLDVYGRSVVFSHTGNRVAMCSFGELCDQPLGAADYLKLASHFHTILLRDLPELGPFRLASLKRFTLLIDVLYDNHVRLLVAAHRPRSSLVCGENHRSLNLLDNHRQLIDDLGLSVNGQKAPDVTLFTGAEDMFAFARTLSRLEEMCTPAYWHRSGPKRSVD</sequence>
<evidence type="ECO:0000256" key="3">
    <source>
        <dbReference type="ARBA" id="ARBA00022840"/>
    </source>
</evidence>
<dbReference type="OrthoDB" id="548867at2759"/>
<dbReference type="GO" id="GO:0005524">
    <property type="term" value="F:ATP binding"/>
    <property type="evidence" value="ECO:0007669"/>
    <property type="project" value="UniProtKB-KW"/>
</dbReference>
<dbReference type="Proteomes" id="UP000748531">
    <property type="component" value="Unassembled WGS sequence"/>
</dbReference>
<reference evidence="4" key="1">
    <citation type="submission" date="2019-05" db="EMBL/GenBank/DDBJ databases">
        <title>Annotation for the trematode Paragonimus heterotremus.</title>
        <authorList>
            <person name="Choi Y.-J."/>
        </authorList>
    </citation>
    <scope>NUCLEOTIDE SEQUENCE</scope>
    <source>
        <strain evidence="4">LC</strain>
    </source>
</reference>
<dbReference type="Gene3D" id="3.40.50.300">
    <property type="entry name" value="P-loop containing nucleotide triphosphate hydrolases"/>
    <property type="match status" value="1"/>
</dbReference>
<dbReference type="Pfam" id="PF03969">
    <property type="entry name" value="AFG1_ATPase"/>
    <property type="match status" value="1"/>
</dbReference>
<accession>A0A8J4SHX2</accession>
<dbReference type="AlphaFoldDB" id="A0A8J4SHX2"/>
<comment type="caution">
    <text evidence="4">The sequence shown here is derived from an EMBL/GenBank/DDBJ whole genome shotgun (WGS) entry which is preliminary data.</text>
</comment>
<evidence type="ECO:0008006" key="6">
    <source>
        <dbReference type="Google" id="ProtNLM"/>
    </source>
</evidence>
<gene>
    <name evidence="4" type="ORF">PHET_08585</name>
</gene>
<keyword evidence="2" id="KW-0547">Nucleotide-binding</keyword>
<dbReference type="PANTHER" id="PTHR12169:SF6">
    <property type="entry name" value="AFG1-LIKE ATPASE"/>
    <property type="match status" value="1"/>
</dbReference>
<evidence type="ECO:0000256" key="2">
    <source>
        <dbReference type="ARBA" id="ARBA00022741"/>
    </source>
</evidence>
<keyword evidence="5" id="KW-1185">Reference proteome</keyword>
<keyword evidence="3" id="KW-0067">ATP-binding</keyword>
<protein>
    <recommendedName>
        <fullName evidence="6">Lactation elevated protein 1</fullName>
    </recommendedName>
</protein>
<dbReference type="NCBIfam" id="NF040713">
    <property type="entry name" value="ZapE"/>
    <property type="match status" value="1"/>
</dbReference>
<dbReference type="GO" id="GO:0016887">
    <property type="term" value="F:ATP hydrolysis activity"/>
    <property type="evidence" value="ECO:0007669"/>
    <property type="project" value="InterPro"/>
</dbReference>
<organism evidence="4 5">
    <name type="scientific">Paragonimus heterotremus</name>
    <dbReference type="NCBI Taxonomy" id="100268"/>
    <lineage>
        <taxon>Eukaryota</taxon>
        <taxon>Metazoa</taxon>
        <taxon>Spiralia</taxon>
        <taxon>Lophotrochozoa</taxon>
        <taxon>Platyhelminthes</taxon>
        <taxon>Trematoda</taxon>
        <taxon>Digenea</taxon>
        <taxon>Plagiorchiida</taxon>
        <taxon>Troglotremata</taxon>
        <taxon>Troglotrematidae</taxon>
        <taxon>Paragonimus</taxon>
    </lineage>
</organism>
<dbReference type="InterPro" id="IPR027417">
    <property type="entry name" value="P-loop_NTPase"/>
</dbReference>
<evidence type="ECO:0000256" key="1">
    <source>
        <dbReference type="ARBA" id="ARBA00010322"/>
    </source>
</evidence>
<comment type="similarity">
    <text evidence="1">Belongs to the AFG1 ATPase family.</text>
</comment>
<dbReference type="EMBL" id="LUCH01004905">
    <property type="protein sequence ID" value="KAF5398538.1"/>
    <property type="molecule type" value="Genomic_DNA"/>
</dbReference>
<name>A0A8J4SHX2_9TREM</name>
<proteinExistence type="inferred from homology"/>
<evidence type="ECO:0000313" key="4">
    <source>
        <dbReference type="EMBL" id="KAF5398538.1"/>
    </source>
</evidence>